<comment type="caution">
    <text evidence="9">The sequence shown here is derived from an EMBL/GenBank/DDBJ whole genome shotgun (WGS) entry which is preliminary data.</text>
</comment>
<sequence>MFSRTFAATVVMIATLTTSVMSAPATATSGQCSTGSMQCCENVKPSNAAGVPDMLAKAGAVVQGVMPNVGMTCSPMTVIGLGSTSCNNQAVCCENNSFNGVVALGCTPINVVL</sequence>
<organism evidence="9 10">
    <name type="scientific">Armillaria tabescens</name>
    <name type="common">Ringless honey mushroom</name>
    <name type="synonym">Agaricus tabescens</name>
    <dbReference type="NCBI Taxonomy" id="1929756"/>
    <lineage>
        <taxon>Eukaryota</taxon>
        <taxon>Fungi</taxon>
        <taxon>Dikarya</taxon>
        <taxon>Basidiomycota</taxon>
        <taxon>Agaricomycotina</taxon>
        <taxon>Agaricomycetes</taxon>
        <taxon>Agaricomycetidae</taxon>
        <taxon>Agaricales</taxon>
        <taxon>Marasmiineae</taxon>
        <taxon>Physalacriaceae</taxon>
        <taxon>Desarmillaria</taxon>
    </lineage>
</organism>
<dbReference type="GeneID" id="85367367"/>
<accession>A0AA39JRD8</accession>
<dbReference type="SMART" id="SM00075">
    <property type="entry name" value="HYDRO"/>
    <property type="match status" value="1"/>
</dbReference>
<dbReference type="CDD" id="cd23507">
    <property type="entry name" value="hydrophobin_I"/>
    <property type="match status" value="1"/>
</dbReference>
<dbReference type="GO" id="GO:0009277">
    <property type="term" value="C:fungal-type cell wall"/>
    <property type="evidence" value="ECO:0007669"/>
    <property type="project" value="InterPro"/>
</dbReference>
<gene>
    <name evidence="9" type="ORF">EV420DRAFT_872392</name>
</gene>
<dbReference type="EMBL" id="JAUEPS010000044">
    <property type="protein sequence ID" value="KAK0447398.1"/>
    <property type="molecule type" value="Genomic_DNA"/>
</dbReference>
<name>A0AA39JRD8_ARMTA</name>
<keyword evidence="3 8" id="KW-0134">Cell wall</keyword>
<dbReference type="InterPro" id="IPR001338">
    <property type="entry name" value="Class_I_Hydrophobin"/>
</dbReference>
<dbReference type="RefSeq" id="XP_060326119.1">
    <property type="nucleotide sequence ID" value="XM_060483819.1"/>
</dbReference>
<proteinExistence type="inferred from homology"/>
<dbReference type="GO" id="GO:0005199">
    <property type="term" value="F:structural constituent of cell wall"/>
    <property type="evidence" value="ECO:0007669"/>
    <property type="project" value="InterPro"/>
</dbReference>
<evidence type="ECO:0000256" key="6">
    <source>
        <dbReference type="ARBA" id="ARBA00023180"/>
    </source>
</evidence>
<evidence type="ECO:0000313" key="10">
    <source>
        <dbReference type="Proteomes" id="UP001175211"/>
    </source>
</evidence>
<comment type="subunit">
    <text evidence="7">Self-assembles to form functional amyloid fibrils called rodlets. Self-assembly into fibrillar rodlets occurs spontaneously at hydrophobic:hydrophilic interfaces and the rodlets further associate laterally to form amphipathic monolayers.</text>
</comment>
<evidence type="ECO:0000256" key="3">
    <source>
        <dbReference type="ARBA" id="ARBA00022512"/>
    </source>
</evidence>
<feature type="signal peptide" evidence="8">
    <location>
        <begin position="1"/>
        <end position="22"/>
    </location>
</feature>
<evidence type="ECO:0000256" key="2">
    <source>
        <dbReference type="ARBA" id="ARBA00010446"/>
    </source>
</evidence>
<evidence type="ECO:0000256" key="8">
    <source>
        <dbReference type="RuleBase" id="RU365009"/>
    </source>
</evidence>
<reference evidence="9" key="1">
    <citation type="submission" date="2023-06" db="EMBL/GenBank/DDBJ databases">
        <authorList>
            <consortium name="Lawrence Berkeley National Laboratory"/>
            <person name="Ahrendt S."/>
            <person name="Sahu N."/>
            <person name="Indic B."/>
            <person name="Wong-Bajracharya J."/>
            <person name="Merenyi Z."/>
            <person name="Ke H.-M."/>
            <person name="Monk M."/>
            <person name="Kocsube S."/>
            <person name="Drula E."/>
            <person name="Lipzen A."/>
            <person name="Balint B."/>
            <person name="Henrissat B."/>
            <person name="Andreopoulos B."/>
            <person name="Martin F.M."/>
            <person name="Harder C.B."/>
            <person name="Rigling D."/>
            <person name="Ford K.L."/>
            <person name="Foster G.D."/>
            <person name="Pangilinan J."/>
            <person name="Papanicolaou A."/>
            <person name="Barry K."/>
            <person name="LaButti K."/>
            <person name="Viragh M."/>
            <person name="Koriabine M."/>
            <person name="Yan M."/>
            <person name="Riley R."/>
            <person name="Champramary S."/>
            <person name="Plett K.L."/>
            <person name="Tsai I.J."/>
            <person name="Slot J."/>
            <person name="Sipos G."/>
            <person name="Plett J."/>
            <person name="Nagy L.G."/>
            <person name="Grigoriev I.V."/>
        </authorList>
    </citation>
    <scope>NUCLEOTIDE SEQUENCE</scope>
    <source>
        <strain evidence="9">CCBAS 213</strain>
    </source>
</reference>
<evidence type="ECO:0000256" key="1">
    <source>
        <dbReference type="ARBA" id="ARBA00004191"/>
    </source>
</evidence>
<feature type="chain" id="PRO_5041486725" description="Hydrophobin" evidence="8">
    <location>
        <begin position="23"/>
        <end position="113"/>
    </location>
</feature>
<evidence type="ECO:0000256" key="7">
    <source>
        <dbReference type="ARBA" id="ARBA00093546"/>
    </source>
</evidence>
<dbReference type="AlphaFoldDB" id="A0AA39JRD8"/>
<keyword evidence="8" id="KW-0732">Signal</keyword>
<keyword evidence="10" id="KW-1185">Reference proteome</keyword>
<keyword evidence="6" id="KW-0325">Glycoprotein</keyword>
<keyword evidence="5 8" id="KW-1015">Disulfide bond</keyword>
<dbReference type="Proteomes" id="UP001175211">
    <property type="component" value="Unassembled WGS sequence"/>
</dbReference>
<comment type="similarity">
    <text evidence="2 8">Belongs to the fungal hydrophobin family.</text>
</comment>
<protein>
    <recommendedName>
        <fullName evidence="8">Hydrophobin</fullName>
    </recommendedName>
</protein>
<evidence type="ECO:0000256" key="4">
    <source>
        <dbReference type="ARBA" id="ARBA00022525"/>
    </source>
</evidence>
<dbReference type="Pfam" id="PF01185">
    <property type="entry name" value="Hydrophobin"/>
    <property type="match status" value="1"/>
</dbReference>
<evidence type="ECO:0000313" key="9">
    <source>
        <dbReference type="EMBL" id="KAK0447398.1"/>
    </source>
</evidence>
<comment type="subcellular location">
    <subcellularLocation>
        <location evidence="1 8">Secreted</location>
        <location evidence="1 8">Cell wall</location>
    </subcellularLocation>
</comment>
<keyword evidence="4 8" id="KW-0964">Secreted</keyword>
<evidence type="ECO:0000256" key="5">
    <source>
        <dbReference type="ARBA" id="ARBA00023157"/>
    </source>
</evidence>